<accession>A0ABX5KV48</accession>
<evidence type="ECO:0000313" key="3">
    <source>
        <dbReference type="EMBL" id="PVX85748.1"/>
    </source>
</evidence>
<dbReference type="InterPro" id="IPR011119">
    <property type="entry name" value="Unchr_helicase_relaxase_TraI"/>
</dbReference>
<dbReference type="Pfam" id="PF07514">
    <property type="entry name" value="TraI_2"/>
    <property type="match status" value="1"/>
</dbReference>
<comment type="caution">
    <text evidence="3">The sequence shown here is derived from an EMBL/GenBank/DDBJ whole genome shotgun (WGS) entry which is preliminary data.</text>
</comment>
<name>A0ABX5KV48_9BURK</name>
<feature type="region of interest" description="Disordered" evidence="1">
    <location>
        <begin position="259"/>
        <end position="380"/>
    </location>
</feature>
<evidence type="ECO:0000259" key="2">
    <source>
        <dbReference type="Pfam" id="PF07514"/>
    </source>
</evidence>
<evidence type="ECO:0000313" key="4">
    <source>
        <dbReference type="Proteomes" id="UP000245712"/>
    </source>
</evidence>
<sequence>MSGNALHMPMDPAALVSLHERRVALIRQAANEAREVDYRHRWGDVLARCAAWFSSLPFSPALYREPGGAFRCTVETAFYAMRLSGGQKFGTNLPSEKRRGIEPQYNHAVFLAAVCSALDEPYRHFVVLRQADRTEWSPAAHGALGAWLAGGAYALQRRAAPLPVERMRTALLAQQLIGQDLLAGYEAEVLAQLFGAINPLQQPQANESLVHKVVRQAVAVAADFDRKAQQGVYEAVQYPVPSAVHVAAAVEPVIVRPPAPASAPEPSGAAPQPAASTQAATPESAAVPAPAGSASGPIDSAAPVLPGPTDGNAPASLAEVVADEMARQEPPAAGAAPTAAANGSSAQSQSQSQPPAAARPSPEPQLGLPFAGEPPAPVAIDPAAVRPRVPRPEPHGAIDQVLEGQPNMIREFFRALKEDVAAGKAKVAWGEKGLALPKRLVGSYGVASDTLVEHLRRRGLLVANVQAEIVLAPRAGELILERPPE</sequence>
<dbReference type="Proteomes" id="UP000245712">
    <property type="component" value="Unassembled WGS sequence"/>
</dbReference>
<dbReference type="RefSeq" id="WP_341869232.1">
    <property type="nucleotide sequence ID" value="NZ_QEOB01000003.1"/>
</dbReference>
<organism evidence="3 4">
    <name type="scientific">Paraburkholderia unamae</name>
    <dbReference type="NCBI Taxonomy" id="219649"/>
    <lineage>
        <taxon>Bacteria</taxon>
        <taxon>Pseudomonadati</taxon>
        <taxon>Pseudomonadota</taxon>
        <taxon>Betaproteobacteria</taxon>
        <taxon>Burkholderiales</taxon>
        <taxon>Burkholderiaceae</taxon>
        <taxon>Paraburkholderia</taxon>
    </lineage>
</organism>
<dbReference type="Gene3D" id="1.10.3210.40">
    <property type="match status" value="1"/>
</dbReference>
<evidence type="ECO:0000256" key="1">
    <source>
        <dbReference type="SAM" id="MobiDB-lite"/>
    </source>
</evidence>
<feature type="compositionally biased region" description="Low complexity" evidence="1">
    <location>
        <begin position="330"/>
        <end position="360"/>
    </location>
</feature>
<keyword evidence="4" id="KW-1185">Reference proteome</keyword>
<reference evidence="3 4" key="1">
    <citation type="submission" date="2018-05" db="EMBL/GenBank/DDBJ databases">
        <title>Genomic Encyclopedia of Type Strains, Phase IV (KMG-V): Genome sequencing to study the core and pangenomes of soil and plant-associated prokaryotes.</title>
        <authorList>
            <person name="Whitman W."/>
        </authorList>
    </citation>
    <scope>NUCLEOTIDE SEQUENCE [LARGE SCALE GENOMIC DNA]</scope>
    <source>
        <strain evidence="3 4">SCZa-39</strain>
    </source>
</reference>
<dbReference type="EMBL" id="QEOB01000003">
    <property type="protein sequence ID" value="PVX85748.1"/>
    <property type="molecule type" value="Genomic_DNA"/>
</dbReference>
<gene>
    <name evidence="3" type="ORF">C7402_103326</name>
</gene>
<feature type="compositionally biased region" description="Low complexity" evidence="1">
    <location>
        <begin position="264"/>
        <end position="303"/>
    </location>
</feature>
<protein>
    <submittedName>
        <fullName evidence="3">Conjugal transfer pilus assembly protein TraI</fullName>
    </submittedName>
</protein>
<proteinExistence type="predicted"/>
<feature type="domain" description="Uncharacterised" evidence="2">
    <location>
        <begin position="35"/>
        <end position="231"/>
    </location>
</feature>